<name>A0A1F6EKD2_9BACT</name>
<evidence type="ECO:0000256" key="5">
    <source>
        <dbReference type="ARBA" id="ARBA00023136"/>
    </source>
</evidence>
<evidence type="ECO:0000256" key="2">
    <source>
        <dbReference type="ARBA" id="ARBA00022448"/>
    </source>
</evidence>
<dbReference type="STRING" id="1798513.A3A40_01795"/>
<keyword evidence="3" id="KW-0375">Hydrogen ion transport</keyword>
<evidence type="ECO:0000256" key="1">
    <source>
        <dbReference type="ARBA" id="ARBA00004370"/>
    </source>
</evidence>
<comment type="subcellular location">
    <subcellularLocation>
        <location evidence="1">Membrane</location>
    </subcellularLocation>
</comment>
<dbReference type="Proteomes" id="UP000178427">
    <property type="component" value="Unassembled WGS sequence"/>
</dbReference>
<dbReference type="Pfam" id="PF00213">
    <property type="entry name" value="OSCP"/>
    <property type="match status" value="1"/>
</dbReference>
<dbReference type="GO" id="GO:0046933">
    <property type="term" value="F:proton-transporting ATP synthase activity, rotational mechanism"/>
    <property type="evidence" value="ECO:0007669"/>
    <property type="project" value="InterPro"/>
</dbReference>
<evidence type="ECO:0000313" key="7">
    <source>
        <dbReference type="EMBL" id="OGG74111.1"/>
    </source>
</evidence>
<accession>A0A1F6EKD2</accession>
<dbReference type="InterPro" id="IPR000711">
    <property type="entry name" value="ATPase_OSCP/dsu"/>
</dbReference>
<organism evidence="7 8">
    <name type="scientific">Candidatus Kaiserbacteria bacterium RIFCSPLOWO2_01_FULL_54_20</name>
    <dbReference type="NCBI Taxonomy" id="1798513"/>
    <lineage>
        <taxon>Bacteria</taxon>
        <taxon>Candidatus Kaiseribacteriota</taxon>
    </lineage>
</organism>
<dbReference type="GO" id="GO:0016020">
    <property type="term" value="C:membrane"/>
    <property type="evidence" value="ECO:0007669"/>
    <property type="project" value="UniProtKB-SubCell"/>
</dbReference>
<evidence type="ECO:0000256" key="3">
    <source>
        <dbReference type="ARBA" id="ARBA00022781"/>
    </source>
</evidence>
<evidence type="ECO:0000313" key="8">
    <source>
        <dbReference type="Proteomes" id="UP000178427"/>
    </source>
</evidence>
<protein>
    <submittedName>
        <fullName evidence="7">Uncharacterized protein</fullName>
    </submittedName>
</protein>
<proteinExistence type="predicted"/>
<dbReference type="EMBL" id="MFMA01000008">
    <property type="protein sequence ID" value="OGG74111.1"/>
    <property type="molecule type" value="Genomic_DNA"/>
</dbReference>
<sequence length="128" mass="14585">MEHSYAQALWQMVEKGMKPKEVVAKIREVLEKRGRLSILPKVGRAFARIAAREGARRAVVLSVAREKDAAGAKREMKDIFREMGIEAGDVEVRLDETLIGGWRLEGRERLHDASYKKYLLSVYNRATT</sequence>
<keyword evidence="4" id="KW-0406">Ion transport</keyword>
<dbReference type="AlphaFoldDB" id="A0A1F6EKD2"/>
<keyword evidence="2" id="KW-0813">Transport</keyword>
<keyword evidence="6" id="KW-0066">ATP synthesis</keyword>
<evidence type="ECO:0000256" key="6">
    <source>
        <dbReference type="ARBA" id="ARBA00023310"/>
    </source>
</evidence>
<gene>
    <name evidence="7" type="ORF">A3A40_01795</name>
</gene>
<evidence type="ECO:0000256" key="4">
    <source>
        <dbReference type="ARBA" id="ARBA00023065"/>
    </source>
</evidence>
<comment type="caution">
    <text evidence="7">The sequence shown here is derived from an EMBL/GenBank/DDBJ whole genome shotgun (WGS) entry which is preliminary data.</text>
</comment>
<keyword evidence="5" id="KW-0472">Membrane</keyword>
<reference evidence="7 8" key="1">
    <citation type="journal article" date="2016" name="Nat. Commun.">
        <title>Thousands of microbial genomes shed light on interconnected biogeochemical processes in an aquifer system.</title>
        <authorList>
            <person name="Anantharaman K."/>
            <person name="Brown C.T."/>
            <person name="Hug L.A."/>
            <person name="Sharon I."/>
            <person name="Castelle C.J."/>
            <person name="Probst A.J."/>
            <person name="Thomas B.C."/>
            <person name="Singh A."/>
            <person name="Wilkins M.J."/>
            <person name="Karaoz U."/>
            <person name="Brodie E.L."/>
            <person name="Williams K.H."/>
            <person name="Hubbard S.S."/>
            <person name="Banfield J.F."/>
        </authorList>
    </citation>
    <scope>NUCLEOTIDE SEQUENCE [LARGE SCALE GENOMIC DNA]</scope>
</reference>